<comment type="caution">
    <text evidence="2">The sequence shown here is derived from an EMBL/GenBank/DDBJ whole genome shotgun (WGS) entry which is preliminary data.</text>
</comment>
<dbReference type="InterPro" id="IPR010285">
    <property type="entry name" value="DNA_helicase_pif1-like_DEAD"/>
</dbReference>
<dbReference type="Gene3D" id="2.30.30.940">
    <property type="match status" value="1"/>
</dbReference>
<keyword evidence="3" id="KW-1185">Reference proteome</keyword>
<name>A0ABP9HIM1_9FLAO</name>
<dbReference type="CDD" id="cd18809">
    <property type="entry name" value="SF1_C_RecD"/>
    <property type="match status" value="1"/>
</dbReference>
<dbReference type="Gene3D" id="3.40.50.300">
    <property type="entry name" value="P-loop containing nucleotide triphosphate hydrolases"/>
    <property type="match status" value="1"/>
</dbReference>
<dbReference type="Pfam" id="PF05970">
    <property type="entry name" value="PIF1"/>
    <property type="match status" value="1"/>
</dbReference>
<dbReference type="PANTHER" id="PTHR47642">
    <property type="entry name" value="ATP-DEPENDENT DNA HELICASE"/>
    <property type="match status" value="1"/>
</dbReference>
<evidence type="ECO:0000313" key="2">
    <source>
        <dbReference type="EMBL" id="GAA4971492.1"/>
    </source>
</evidence>
<feature type="domain" description="DNA helicase Pif1-like DEAD-box helicase" evidence="1">
    <location>
        <begin position="83"/>
        <end position="273"/>
    </location>
</feature>
<dbReference type="SUPFAM" id="SSF52540">
    <property type="entry name" value="P-loop containing nucleoside triphosphate hydrolases"/>
    <property type="match status" value="2"/>
</dbReference>
<proteinExistence type="predicted"/>
<organism evidence="2 3">
    <name type="scientific">Algibacter aquimarinus</name>
    <dbReference type="NCBI Taxonomy" id="1136748"/>
    <lineage>
        <taxon>Bacteria</taxon>
        <taxon>Pseudomonadati</taxon>
        <taxon>Bacteroidota</taxon>
        <taxon>Flavobacteriia</taxon>
        <taxon>Flavobacteriales</taxon>
        <taxon>Flavobacteriaceae</taxon>
        <taxon>Algibacter</taxon>
    </lineage>
</organism>
<evidence type="ECO:0000259" key="1">
    <source>
        <dbReference type="Pfam" id="PF05970"/>
    </source>
</evidence>
<gene>
    <name evidence="2" type="ORF">GCM10023315_22030</name>
</gene>
<dbReference type="PANTHER" id="PTHR47642:SF5">
    <property type="entry name" value="ATP-DEPENDENT DNA HELICASE"/>
    <property type="match status" value="1"/>
</dbReference>
<dbReference type="InterPro" id="IPR051055">
    <property type="entry name" value="PIF1_helicase"/>
</dbReference>
<dbReference type="RefSeq" id="WP_345168468.1">
    <property type="nucleotide sequence ID" value="NZ_BAABJK010000006.1"/>
</dbReference>
<reference evidence="3" key="1">
    <citation type="journal article" date="2019" name="Int. J. Syst. Evol. Microbiol.">
        <title>The Global Catalogue of Microorganisms (GCM) 10K type strain sequencing project: providing services to taxonomists for standard genome sequencing and annotation.</title>
        <authorList>
            <consortium name="The Broad Institute Genomics Platform"/>
            <consortium name="The Broad Institute Genome Sequencing Center for Infectious Disease"/>
            <person name="Wu L."/>
            <person name="Ma J."/>
        </authorList>
    </citation>
    <scope>NUCLEOTIDE SEQUENCE [LARGE SCALE GENOMIC DNA]</scope>
    <source>
        <strain evidence="3">JCM 18287</strain>
    </source>
</reference>
<sequence length="489" mass="55536">MGWIIAIVIGYFVIRSFSGSSNSSSTYRPSTPPKYSPPTVLNQDQKEIVIARPKKEKRLAKYDNSIPDNLVITDEFQEAFDLMDKTRESVFITGKAGTGKSTLLKYFRKKTRKNIVILAPTGIAALQVNGQTIHSFFRFPPRFIKLNTISKNEQRSELFQKLDTLIIDEISMVSADIIDGIDKSLKLHRNSNLPFGGVQMVFFGDLFQLPPVVVGKELNEFYNNHFGSPYFFSANTFNNYSFKKIELQKIFRQAGDTTFIDILNQVRKNQIHDDTLETLNERVVPGFLPQRDDYFVTLCTTNKVADGENARRLEGINAKSYFYEADISSNFDTKSIPTSEVLELKEGSQVMLLKNDSGKRYVNGSIGKIKKLTDDKIIVSVNGMSIELEKAEWEQVEYKYDKETKKIEPIVTGTFSQYPLKLAWAITIHKSQGQTFDQVVIDLGNGAFAHGQTYVALSRCTSLNGIILKRNVQWTDIILDHRVVQFMES</sequence>
<dbReference type="EMBL" id="BAABJK010000006">
    <property type="protein sequence ID" value="GAA4971492.1"/>
    <property type="molecule type" value="Genomic_DNA"/>
</dbReference>
<dbReference type="Proteomes" id="UP001501692">
    <property type="component" value="Unassembled WGS sequence"/>
</dbReference>
<accession>A0ABP9HIM1</accession>
<evidence type="ECO:0000313" key="3">
    <source>
        <dbReference type="Proteomes" id="UP001501692"/>
    </source>
</evidence>
<protein>
    <recommendedName>
        <fullName evidence="1">DNA helicase Pif1-like DEAD-box helicase domain-containing protein</fullName>
    </recommendedName>
</protein>
<dbReference type="CDD" id="cd18037">
    <property type="entry name" value="DEXSc_Pif1_like"/>
    <property type="match status" value="1"/>
</dbReference>
<dbReference type="InterPro" id="IPR027417">
    <property type="entry name" value="P-loop_NTPase"/>
</dbReference>